<dbReference type="EMBL" id="JBHSQI010000001">
    <property type="protein sequence ID" value="MFC6152470.1"/>
    <property type="molecule type" value="Genomic_DNA"/>
</dbReference>
<dbReference type="RefSeq" id="WP_128220767.1">
    <property type="nucleotide sequence ID" value="NZ_CP034929.1"/>
</dbReference>
<dbReference type="PANTHER" id="PTHR34580:SF1">
    <property type="entry name" value="PROTEIN PAFC"/>
    <property type="match status" value="1"/>
</dbReference>
<dbReference type="InterPro" id="IPR043839">
    <property type="entry name" value="PafC_HTH"/>
</dbReference>
<name>A0ABW1QV29_9ACTN</name>
<comment type="caution">
    <text evidence="3">The sequence shown here is derived from an EMBL/GenBank/DDBJ whole genome shotgun (WGS) entry which is preliminary data.</text>
</comment>
<evidence type="ECO:0000313" key="3">
    <source>
        <dbReference type="EMBL" id="MFC6152470.1"/>
    </source>
</evidence>
<feature type="domain" description="PafC HTH" evidence="2">
    <location>
        <begin position="10"/>
        <end position="131"/>
    </location>
</feature>
<organism evidence="3 4">
    <name type="scientific">Nocardioides yefusunii</name>
    <dbReference type="NCBI Taxonomy" id="2500546"/>
    <lineage>
        <taxon>Bacteria</taxon>
        <taxon>Bacillati</taxon>
        <taxon>Actinomycetota</taxon>
        <taxon>Actinomycetes</taxon>
        <taxon>Propionibacteriales</taxon>
        <taxon>Nocardioidaceae</taxon>
        <taxon>Nocardioides</taxon>
    </lineage>
</organism>
<dbReference type="PROSITE" id="PS52050">
    <property type="entry name" value="WYL"/>
    <property type="match status" value="1"/>
</dbReference>
<keyword evidence="4" id="KW-1185">Reference proteome</keyword>
<accession>A0ABW1QV29</accession>
<evidence type="ECO:0000313" key="4">
    <source>
        <dbReference type="Proteomes" id="UP001596098"/>
    </source>
</evidence>
<gene>
    <name evidence="3" type="ORF">ACFPWU_02170</name>
</gene>
<protein>
    <submittedName>
        <fullName evidence="3">Helix-turn-helix transcriptional regulator</fullName>
    </submittedName>
</protein>
<proteinExistence type="predicted"/>
<dbReference type="InterPro" id="IPR028349">
    <property type="entry name" value="PafC-like"/>
</dbReference>
<feature type="domain" description="WYL" evidence="1">
    <location>
        <begin position="168"/>
        <end position="230"/>
    </location>
</feature>
<reference evidence="4" key="1">
    <citation type="journal article" date="2019" name="Int. J. Syst. Evol. Microbiol.">
        <title>The Global Catalogue of Microorganisms (GCM) 10K type strain sequencing project: providing services to taxonomists for standard genome sequencing and annotation.</title>
        <authorList>
            <consortium name="The Broad Institute Genomics Platform"/>
            <consortium name="The Broad Institute Genome Sequencing Center for Infectious Disease"/>
            <person name="Wu L."/>
            <person name="Ma J."/>
        </authorList>
    </citation>
    <scope>NUCLEOTIDE SEQUENCE [LARGE SCALE GENOMIC DNA]</scope>
    <source>
        <strain evidence="4">DFY28</strain>
    </source>
</reference>
<evidence type="ECO:0000259" key="2">
    <source>
        <dbReference type="Pfam" id="PF19187"/>
    </source>
</evidence>
<dbReference type="InterPro" id="IPR026881">
    <property type="entry name" value="WYL_dom"/>
</dbReference>
<sequence length="335" mass="36045">MSRAGTGARDQVARLLTLVPLLHARGDLPVAEAAEALGTTQKQLVKDLKVLWMCGLPGGYPDDLIDVDMDSVTDPDGDGTIRVWNADYLARPVRLAPTEASALVVALRSLRERGGQAAVEVVDRALSKLERATAAGQPAGVPTVEITDADARTVDAQGSAAAVASAWTEAVEDGRQVTMTYWSQGRDARTERVVDPLAVARVEGHTYLQAWCHTAGELRVFRADRAQDVVVSDVLAAAHPDVVLRDLEHELFSTDAEMPVVTLSLGPRARWVASYHPIEAAREFEDGRLEVDLAVGDPEWVSGLVLRLAPDAVPLDVTHAVAASREARRTRGLYS</sequence>
<evidence type="ECO:0000259" key="1">
    <source>
        <dbReference type="Pfam" id="PF13280"/>
    </source>
</evidence>
<dbReference type="PANTHER" id="PTHR34580">
    <property type="match status" value="1"/>
</dbReference>
<dbReference type="PIRSF" id="PIRSF016838">
    <property type="entry name" value="PafC"/>
    <property type="match status" value="1"/>
</dbReference>
<dbReference type="Pfam" id="PF13280">
    <property type="entry name" value="WYL"/>
    <property type="match status" value="1"/>
</dbReference>
<dbReference type="Pfam" id="PF19187">
    <property type="entry name" value="HTH_PafC"/>
    <property type="match status" value="1"/>
</dbReference>
<dbReference type="InterPro" id="IPR051534">
    <property type="entry name" value="CBASS_pafABC_assoc_protein"/>
</dbReference>
<dbReference type="Proteomes" id="UP001596098">
    <property type="component" value="Unassembled WGS sequence"/>
</dbReference>